<organism evidence="2 3">
    <name type="scientific">Streptomyces davaonensis (strain DSM 101723 / JCM 4913 / KCC S-0913 / 768)</name>
    <dbReference type="NCBI Taxonomy" id="1214101"/>
    <lineage>
        <taxon>Bacteria</taxon>
        <taxon>Bacillati</taxon>
        <taxon>Actinomycetota</taxon>
        <taxon>Actinomycetes</taxon>
        <taxon>Kitasatosporales</taxon>
        <taxon>Streptomycetaceae</taxon>
        <taxon>Streptomyces</taxon>
    </lineage>
</organism>
<sequence>MTSPPSDGLIPTALDQRIETAVGYGVEELRRHRDGGLLDAPHAALADAHCELAAAERDVTFYRVRLARLASSELPVDQALFARIERTLDQLATAAAVRDAKQSVSAAALAPIEAAAPRQTPPQIATKDVAALIDIAQGAKLHEHLVTHRLAVATPTRTRISYARLQHLEEMGLVERDTAHPVHAGQPVTLTDAGRAVLTAPRRAGPPGTTPTPLPPASLPSPVPAAEPHSVPRARRRRGHDRKYRCPPTNPISASTDTKPSTTTSPISSGGTSASSRTR</sequence>
<dbReference type="STRING" id="1214101.BN159_7679"/>
<evidence type="ECO:0000313" key="2">
    <source>
        <dbReference type="EMBL" id="CCK32058.1"/>
    </source>
</evidence>
<accession>K4RE66</accession>
<dbReference type="AlphaFoldDB" id="K4RE66"/>
<feature type="region of interest" description="Disordered" evidence="1">
    <location>
        <begin position="200"/>
        <end position="279"/>
    </location>
</feature>
<dbReference type="HOGENOM" id="CLU_1151318_0_0_11"/>
<dbReference type="EMBL" id="HE971709">
    <property type="protein sequence ID" value="CCK32058.1"/>
    <property type="molecule type" value="Genomic_DNA"/>
</dbReference>
<dbReference type="PATRIC" id="fig|1214101.3.peg.7777"/>
<name>K4RE66_STRDJ</name>
<dbReference type="RefSeq" id="WP_015662384.1">
    <property type="nucleotide sequence ID" value="NC_020504.1"/>
</dbReference>
<evidence type="ECO:0000256" key="1">
    <source>
        <dbReference type="SAM" id="MobiDB-lite"/>
    </source>
</evidence>
<dbReference type="eggNOG" id="ENOG5031E37">
    <property type="taxonomic scope" value="Bacteria"/>
</dbReference>
<feature type="compositionally biased region" description="Basic residues" evidence="1">
    <location>
        <begin position="232"/>
        <end position="245"/>
    </location>
</feature>
<dbReference type="KEGG" id="sdv:BN159_7679"/>
<dbReference type="OrthoDB" id="4316344at2"/>
<reference evidence="2 3" key="1">
    <citation type="journal article" date="2012" name="J. Bacteriol.">
        <title>Genome sequence of the bacterium Streptomyces davawensis JCM 4913 and heterologous production of the unique antibiotic roseoflavin.</title>
        <authorList>
            <person name="Jankowitsch F."/>
            <person name="Schwarz J."/>
            <person name="Ruckert C."/>
            <person name="Gust B."/>
            <person name="Szczepanowski R."/>
            <person name="Blom J."/>
            <person name="Pelzer S."/>
            <person name="Kalinowski J."/>
            <person name="Mack M."/>
        </authorList>
    </citation>
    <scope>NUCLEOTIDE SEQUENCE [LARGE SCALE GENOMIC DNA]</scope>
    <source>
        <strain evidence="3">DSM 101723 / JCM 4913 / KCC S-0913 / 768</strain>
    </source>
</reference>
<feature type="compositionally biased region" description="Pro residues" evidence="1">
    <location>
        <begin position="208"/>
        <end position="225"/>
    </location>
</feature>
<feature type="compositionally biased region" description="Low complexity" evidence="1">
    <location>
        <begin position="253"/>
        <end position="279"/>
    </location>
</feature>
<proteinExistence type="predicted"/>
<dbReference type="Proteomes" id="UP000008043">
    <property type="component" value="Chromosome"/>
</dbReference>
<protein>
    <submittedName>
        <fullName evidence="2">Uncharacterized protein</fullName>
    </submittedName>
</protein>
<evidence type="ECO:0000313" key="3">
    <source>
        <dbReference type="Proteomes" id="UP000008043"/>
    </source>
</evidence>
<keyword evidence="3" id="KW-1185">Reference proteome</keyword>
<gene>
    <name evidence="2" type="ORF">BN159_7679</name>
</gene>